<dbReference type="GeneID" id="9226349"/>
<accession>C5FFM5</accession>
<dbReference type="OMA" id="ECTANYC"/>
<feature type="signal peptide" evidence="1">
    <location>
        <begin position="1"/>
        <end position="18"/>
    </location>
</feature>
<dbReference type="AlphaFoldDB" id="C5FFM5"/>
<dbReference type="HOGENOM" id="CLU_1224496_0_0_1"/>
<dbReference type="VEuPathDB" id="FungiDB:MCYG_02291"/>
<keyword evidence="3" id="KW-1185">Reference proteome</keyword>
<reference evidence="3" key="1">
    <citation type="journal article" date="2012" name="MBio">
        <title>Comparative genome analysis of Trichophyton rubrum and related dermatophytes reveals candidate genes involved in infection.</title>
        <authorList>
            <person name="Martinez D.A."/>
            <person name="Oliver B.G."/>
            <person name="Graeser Y."/>
            <person name="Goldberg J.M."/>
            <person name="Li W."/>
            <person name="Martinez-Rossi N.M."/>
            <person name="Monod M."/>
            <person name="Shelest E."/>
            <person name="Barton R.C."/>
            <person name="Birch E."/>
            <person name="Brakhage A.A."/>
            <person name="Chen Z."/>
            <person name="Gurr S.J."/>
            <person name="Heiman D."/>
            <person name="Heitman J."/>
            <person name="Kosti I."/>
            <person name="Rossi A."/>
            <person name="Saif S."/>
            <person name="Samalova M."/>
            <person name="Saunders C.W."/>
            <person name="Shea T."/>
            <person name="Summerbell R.C."/>
            <person name="Xu J."/>
            <person name="Young S."/>
            <person name="Zeng Q."/>
            <person name="Birren B.W."/>
            <person name="Cuomo C.A."/>
            <person name="White T.C."/>
        </authorList>
    </citation>
    <scope>NUCLEOTIDE SEQUENCE [LARGE SCALE GENOMIC DNA]</scope>
    <source>
        <strain evidence="3">ATCC MYA-4605 / CBS 113480</strain>
    </source>
</reference>
<keyword evidence="1" id="KW-0732">Signal</keyword>
<evidence type="ECO:0008006" key="4">
    <source>
        <dbReference type="Google" id="ProtNLM"/>
    </source>
</evidence>
<dbReference type="RefSeq" id="XP_002849357.1">
    <property type="nucleotide sequence ID" value="XM_002849311.1"/>
</dbReference>
<organism evidence="2 3">
    <name type="scientific">Arthroderma otae (strain ATCC MYA-4605 / CBS 113480)</name>
    <name type="common">Microsporum canis</name>
    <dbReference type="NCBI Taxonomy" id="554155"/>
    <lineage>
        <taxon>Eukaryota</taxon>
        <taxon>Fungi</taxon>
        <taxon>Dikarya</taxon>
        <taxon>Ascomycota</taxon>
        <taxon>Pezizomycotina</taxon>
        <taxon>Eurotiomycetes</taxon>
        <taxon>Eurotiomycetidae</taxon>
        <taxon>Onygenales</taxon>
        <taxon>Arthrodermataceae</taxon>
        <taxon>Microsporum</taxon>
    </lineage>
</organism>
<dbReference type="eggNOG" id="ENOG502T5KX">
    <property type="taxonomic scope" value="Eukaryota"/>
</dbReference>
<dbReference type="Proteomes" id="UP000002035">
    <property type="component" value="Unassembled WGS sequence"/>
</dbReference>
<gene>
    <name evidence="2" type="ORF">MCYG_02291</name>
</gene>
<evidence type="ECO:0000313" key="3">
    <source>
        <dbReference type="Proteomes" id="UP000002035"/>
    </source>
</evidence>
<protein>
    <recommendedName>
        <fullName evidence="4">Dickkopf N-terminal cysteine-rich domain-containing protein</fullName>
    </recommendedName>
</protein>
<evidence type="ECO:0000256" key="1">
    <source>
        <dbReference type="SAM" id="SignalP"/>
    </source>
</evidence>
<sequence length="226" mass="24409">MRFHLAISLFALTGLVLSAPDPRCETDADCGGWQFCDRIQMCTDTLGAGSPCDTNSMCDSGWCDNKVCKETAIGQSCSTRDDCHGRQQFCSQETHTCLLSGRPEGTSCQVNGECAWKRCFNKKCQKEDGEFGTSCKKTEDCKSGLICAKDAFSSGNTFCRFNDKGIGSPCSKKEDCRLALLCKSGICEADDTTCIAPGLLCKADGDCCSKNCKWNFSSGLPLRSCA</sequence>
<dbReference type="EMBL" id="DS995702">
    <property type="protein sequence ID" value="EEQ29472.1"/>
    <property type="molecule type" value="Genomic_DNA"/>
</dbReference>
<evidence type="ECO:0000313" key="2">
    <source>
        <dbReference type="EMBL" id="EEQ29472.1"/>
    </source>
</evidence>
<proteinExistence type="predicted"/>
<name>C5FFM5_ARTOC</name>
<feature type="chain" id="PRO_5002951392" description="Dickkopf N-terminal cysteine-rich domain-containing protein" evidence="1">
    <location>
        <begin position="19"/>
        <end position="226"/>
    </location>
</feature>